<reference evidence="8" key="1">
    <citation type="journal article" date="2019" name="Int. J. Syst. Evol. Microbiol.">
        <title>The Global Catalogue of Microorganisms (GCM) 10K type strain sequencing project: providing services to taxonomists for standard genome sequencing and annotation.</title>
        <authorList>
            <consortium name="The Broad Institute Genomics Platform"/>
            <consortium name="The Broad Institute Genome Sequencing Center for Infectious Disease"/>
            <person name="Wu L."/>
            <person name="Ma J."/>
        </authorList>
    </citation>
    <scope>NUCLEOTIDE SEQUENCE [LARGE SCALE GENOMIC DNA]</scope>
    <source>
        <strain evidence="8">JCM 1490</strain>
    </source>
</reference>
<evidence type="ECO:0000256" key="5">
    <source>
        <dbReference type="ARBA" id="ARBA00023136"/>
    </source>
</evidence>
<evidence type="ECO:0000256" key="6">
    <source>
        <dbReference type="SAM" id="Phobius"/>
    </source>
</evidence>
<evidence type="ECO:0000256" key="4">
    <source>
        <dbReference type="ARBA" id="ARBA00022989"/>
    </source>
</evidence>
<dbReference type="PANTHER" id="PTHR31885:SF6">
    <property type="entry name" value="GH04784P"/>
    <property type="match status" value="1"/>
</dbReference>
<name>A0ABW2Q7K4_9MICO</name>
<keyword evidence="8" id="KW-1185">Reference proteome</keyword>
<feature type="transmembrane region" description="Helical" evidence="6">
    <location>
        <begin position="91"/>
        <end position="112"/>
    </location>
</feature>
<comment type="similarity">
    <text evidence="2">Belongs to the TMEM86 family.</text>
</comment>
<gene>
    <name evidence="7" type="ORF">ACFQQL_07895</name>
</gene>
<feature type="transmembrane region" description="Helical" evidence="6">
    <location>
        <begin position="204"/>
        <end position="226"/>
    </location>
</feature>
<organism evidence="7 8">
    <name type="scientific">Georgenia alba</name>
    <dbReference type="NCBI Taxonomy" id="2233858"/>
    <lineage>
        <taxon>Bacteria</taxon>
        <taxon>Bacillati</taxon>
        <taxon>Actinomycetota</taxon>
        <taxon>Actinomycetes</taxon>
        <taxon>Micrococcales</taxon>
        <taxon>Bogoriellaceae</taxon>
        <taxon>Georgenia</taxon>
    </lineage>
</organism>
<feature type="transmembrane region" description="Helical" evidence="6">
    <location>
        <begin position="53"/>
        <end position="79"/>
    </location>
</feature>
<dbReference type="Pfam" id="PF07947">
    <property type="entry name" value="YhhN"/>
    <property type="match status" value="1"/>
</dbReference>
<comment type="subcellular location">
    <subcellularLocation>
        <location evidence="1">Membrane</location>
        <topology evidence="1">Multi-pass membrane protein</topology>
    </subcellularLocation>
</comment>
<keyword evidence="5 6" id="KW-0472">Membrane</keyword>
<keyword evidence="4 6" id="KW-1133">Transmembrane helix</keyword>
<evidence type="ECO:0000313" key="7">
    <source>
        <dbReference type="EMBL" id="MFC7405029.1"/>
    </source>
</evidence>
<dbReference type="RefSeq" id="WP_382392981.1">
    <property type="nucleotide sequence ID" value="NZ_JBHTCQ010000001.1"/>
</dbReference>
<sequence>MSAARSRWWRLPGIQVTPIWHIFVGVAVVHLAAQLFGWQAVADLTQVLLMPALAFSVVATGIRSPIVTWVLVALTLSWLGDSAPRIAEGDVAFLLMVVFFMLAQVAYLRAFFPLWRAWQASRALRVAPLVAYGVVAVVLVVWCAPGAGALLPAVVLYAVVLCAMATLAVSLGMHGLVGGALFVISDGLIAIRSFTGFTPPLDDFVVMITYVAAQALLVEGALRVVLRQDVQLTGRRPGPER</sequence>
<feature type="transmembrane region" description="Helical" evidence="6">
    <location>
        <begin position="176"/>
        <end position="198"/>
    </location>
</feature>
<dbReference type="EMBL" id="JBHTCQ010000001">
    <property type="protein sequence ID" value="MFC7405029.1"/>
    <property type="molecule type" value="Genomic_DNA"/>
</dbReference>
<dbReference type="PANTHER" id="PTHR31885">
    <property type="entry name" value="GH04784P"/>
    <property type="match status" value="1"/>
</dbReference>
<feature type="transmembrane region" description="Helical" evidence="6">
    <location>
        <begin position="20"/>
        <end position="41"/>
    </location>
</feature>
<evidence type="ECO:0000256" key="1">
    <source>
        <dbReference type="ARBA" id="ARBA00004141"/>
    </source>
</evidence>
<dbReference type="InterPro" id="IPR012506">
    <property type="entry name" value="TMEM86B-like"/>
</dbReference>
<accession>A0ABW2Q7K4</accession>
<comment type="caution">
    <text evidence="7">The sequence shown here is derived from an EMBL/GenBank/DDBJ whole genome shotgun (WGS) entry which is preliminary data.</text>
</comment>
<evidence type="ECO:0000256" key="2">
    <source>
        <dbReference type="ARBA" id="ARBA00007375"/>
    </source>
</evidence>
<feature type="transmembrane region" description="Helical" evidence="6">
    <location>
        <begin position="124"/>
        <end position="142"/>
    </location>
</feature>
<keyword evidence="3 6" id="KW-0812">Transmembrane</keyword>
<protein>
    <submittedName>
        <fullName evidence="7">Lysoplasmalogenase</fullName>
    </submittedName>
</protein>
<proteinExistence type="inferred from homology"/>
<evidence type="ECO:0000256" key="3">
    <source>
        <dbReference type="ARBA" id="ARBA00022692"/>
    </source>
</evidence>
<dbReference type="Proteomes" id="UP001596455">
    <property type="component" value="Unassembled WGS sequence"/>
</dbReference>
<evidence type="ECO:0000313" key="8">
    <source>
        <dbReference type="Proteomes" id="UP001596455"/>
    </source>
</evidence>